<feature type="domain" description="Tectonic-1-3 N-terminal" evidence="2">
    <location>
        <begin position="28"/>
        <end position="119"/>
    </location>
</feature>
<gene>
    <name evidence="3" type="primary">Tctn3</name>
    <name evidence="3" type="ORF">SNAT2548_LOCUS27315</name>
</gene>
<evidence type="ECO:0000256" key="1">
    <source>
        <dbReference type="SAM" id="SignalP"/>
    </source>
</evidence>
<evidence type="ECO:0000313" key="3">
    <source>
        <dbReference type="EMBL" id="CAE7486981.1"/>
    </source>
</evidence>
<dbReference type="AlphaFoldDB" id="A0A812SIP0"/>
<protein>
    <submittedName>
        <fullName evidence="3">Tctn3 protein</fullName>
    </submittedName>
</protein>
<dbReference type="EMBL" id="CAJNDS010002462">
    <property type="protein sequence ID" value="CAE7486981.1"/>
    <property type="molecule type" value="Genomic_DNA"/>
</dbReference>
<feature type="signal peptide" evidence="1">
    <location>
        <begin position="1"/>
        <end position="18"/>
    </location>
</feature>
<name>A0A812SIP0_9DINO</name>
<feature type="chain" id="PRO_5032945255" evidence="1">
    <location>
        <begin position="19"/>
        <end position="153"/>
    </location>
</feature>
<sequence>MRFLGGWLCTGLLTLARAAPTVDINDPVSLGKCICDLTRGQCDVNCCCDPDCTSLVGLTASFSCLPEGPVNASAQYCYSKSWLHSVNPRVDLWVIADDLRGLLCVSVDNSAVRGEVFENEATLSTSQIDAVIQDREGALDYSQRCSSGALIYL</sequence>
<proteinExistence type="predicted"/>
<keyword evidence="1" id="KW-0732">Signal</keyword>
<evidence type="ECO:0000313" key="4">
    <source>
        <dbReference type="Proteomes" id="UP000604046"/>
    </source>
</evidence>
<dbReference type="PANTHER" id="PTHR14611:SF2">
    <property type="entry name" value="TECTONIC"/>
    <property type="match status" value="1"/>
</dbReference>
<dbReference type="InterPro" id="IPR040354">
    <property type="entry name" value="TCTN1-3"/>
</dbReference>
<dbReference type="InterPro" id="IPR057724">
    <property type="entry name" value="TCTN1-3_N"/>
</dbReference>
<accession>A0A812SIP0</accession>
<keyword evidence="4" id="KW-1185">Reference proteome</keyword>
<dbReference type="Proteomes" id="UP000604046">
    <property type="component" value="Unassembled WGS sequence"/>
</dbReference>
<reference evidence="3" key="1">
    <citation type="submission" date="2021-02" db="EMBL/GenBank/DDBJ databases">
        <authorList>
            <person name="Dougan E. K."/>
            <person name="Rhodes N."/>
            <person name="Thang M."/>
            <person name="Chan C."/>
        </authorList>
    </citation>
    <scope>NUCLEOTIDE SEQUENCE</scope>
</reference>
<dbReference type="PANTHER" id="PTHR14611">
    <property type="entry name" value="TECTONIC FAMILY MEMBER"/>
    <property type="match status" value="1"/>
</dbReference>
<comment type="caution">
    <text evidence="3">The sequence shown here is derived from an EMBL/GenBank/DDBJ whole genome shotgun (WGS) entry which is preliminary data.</text>
</comment>
<dbReference type="Pfam" id="PF25752">
    <property type="entry name" value="DUF1619_N"/>
    <property type="match status" value="1"/>
</dbReference>
<dbReference type="OrthoDB" id="184109at2759"/>
<organism evidence="3 4">
    <name type="scientific">Symbiodinium natans</name>
    <dbReference type="NCBI Taxonomy" id="878477"/>
    <lineage>
        <taxon>Eukaryota</taxon>
        <taxon>Sar</taxon>
        <taxon>Alveolata</taxon>
        <taxon>Dinophyceae</taxon>
        <taxon>Suessiales</taxon>
        <taxon>Symbiodiniaceae</taxon>
        <taxon>Symbiodinium</taxon>
    </lineage>
</organism>
<evidence type="ECO:0000259" key="2">
    <source>
        <dbReference type="Pfam" id="PF25752"/>
    </source>
</evidence>